<feature type="non-terminal residue" evidence="10">
    <location>
        <position position="1"/>
    </location>
</feature>
<dbReference type="InterPro" id="IPR000531">
    <property type="entry name" value="Beta-barrel_TonB"/>
</dbReference>
<dbReference type="PROSITE" id="PS52016">
    <property type="entry name" value="TONB_DEPENDENT_REC_3"/>
    <property type="match status" value="1"/>
</dbReference>
<evidence type="ECO:0000256" key="6">
    <source>
        <dbReference type="ARBA" id="ARBA00023136"/>
    </source>
</evidence>
<evidence type="ECO:0000259" key="9">
    <source>
        <dbReference type="Pfam" id="PF00593"/>
    </source>
</evidence>
<comment type="caution">
    <text evidence="10">The sequence shown here is derived from an EMBL/GenBank/DDBJ whole genome shotgun (WGS) entry which is preliminary data.</text>
</comment>
<keyword evidence="4 8" id="KW-0812">Transmembrane</keyword>
<dbReference type="Gene3D" id="2.40.170.20">
    <property type="entry name" value="TonB-dependent receptor, beta-barrel domain"/>
    <property type="match status" value="1"/>
</dbReference>
<evidence type="ECO:0000256" key="4">
    <source>
        <dbReference type="ARBA" id="ARBA00022692"/>
    </source>
</evidence>
<keyword evidence="6 8" id="KW-0472">Membrane</keyword>
<evidence type="ECO:0000313" key="11">
    <source>
        <dbReference type="Proteomes" id="UP000613075"/>
    </source>
</evidence>
<dbReference type="SUPFAM" id="SSF56935">
    <property type="entry name" value="Porins"/>
    <property type="match status" value="1"/>
</dbReference>
<evidence type="ECO:0000256" key="1">
    <source>
        <dbReference type="ARBA" id="ARBA00004571"/>
    </source>
</evidence>
<keyword evidence="7 8" id="KW-0998">Cell outer membrane</keyword>
<keyword evidence="2 8" id="KW-0813">Transport</keyword>
<comment type="similarity">
    <text evidence="8">Belongs to the TonB-dependent receptor family.</text>
</comment>
<keyword evidence="5" id="KW-0798">TonB box</keyword>
<name>A0ABR9SXN8_9PSED</name>
<keyword evidence="10" id="KW-0675">Receptor</keyword>
<evidence type="ECO:0000256" key="5">
    <source>
        <dbReference type="ARBA" id="ARBA00023077"/>
    </source>
</evidence>
<keyword evidence="3 8" id="KW-1134">Transmembrane beta strand</keyword>
<dbReference type="RefSeq" id="WP_193901846.1">
    <property type="nucleotide sequence ID" value="NZ_JADDUM010000207.1"/>
</dbReference>
<proteinExistence type="inferred from homology"/>
<sequence length="86" mass="9616">GLPHAKIGSRVQWQSSTQVDSNSRVQQDAYALVDLMASYDFDDHWSTSLNLNNVTNQKYLLSLYQAAGSTNYGAPRNLTASVSWKY</sequence>
<dbReference type="InterPro" id="IPR036942">
    <property type="entry name" value="Beta-barrel_TonB_sf"/>
</dbReference>
<dbReference type="InterPro" id="IPR039426">
    <property type="entry name" value="TonB-dep_rcpt-like"/>
</dbReference>
<evidence type="ECO:0000256" key="3">
    <source>
        <dbReference type="ARBA" id="ARBA00022452"/>
    </source>
</evidence>
<dbReference type="Pfam" id="PF00593">
    <property type="entry name" value="TonB_dep_Rec_b-barrel"/>
    <property type="match status" value="1"/>
</dbReference>
<evidence type="ECO:0000313" key="10">
    <source>
        <dbReference type="EMBL" id="MBE8593684.1"/>
    </source>
</evidence>
<dbReference type="EMBL" id="JADDUM010000207">
    <property type="protein sequence ID" value="MBE8593684.1"/>
    <property type="molecule type" value="Genomic_DNA"/>
</dbReference>
<protein>
    <submittedName>
        <fullName evidence="10">TonB-dependent receptor</fullName>
    </submittedName>
</protein>
<evidence type="ECO:0000256" key="8">
    <source>
        <dbReference type="PROSITE-ProRule" id="PRU01360"/>
    </source>
</evidence>
<organism evidence="10 11">
    <name type="scientific">Pseudomonas cyclaminis</name>
    <dbReference type="NCBI Taxonomy" id="2781239"/>
    <lineage>
        <taxon>Bacteria</taxon>
        <taxon>Pseudomonadati</taxon>
        <taxon>Pseudomonadota</taxon>
        <taxon>Gammaproteobacteria</taxon>
        <taxon>Pseudomonadales</taxon>
        <taxon>Pseudomonadaceae</taxon>
        <taxon>Pseudomonas</taxon>
    </lineage>
</organism>
<dbReference type="Proteomes" id="UP000613075">
    <property type="component" value="Unassembled WGS sequence"/>
</dbReference>
<accession>A0ABR9SXN8</accession>
<evidence type="ECO:0000256" key="7">
    <source>
        <dbReference type="ARBA" id="ARBA00023237"/>
    </source>
</evidence>
<dbReference type="PANTHER" id="PTHR32552">
    <property type="entry name" value="FERRICHROME IRON RECEPTOR-RELATED"/>
    <property type="match status" value="1"/>
</dbReference>
<gene>
    <name evidence="10" type="ORF">IQK56_23730</name>
</gene>
<comment type="subcellular location">
    <subcellularLocation>
        <location evidence="1 8">Cell outer membrane</location>
        <topology evidence="1 8">Multi-pass membrane protein</topology>
    </subcellularLocation>
</comment>
<keyword evidence="11" id="KW-1185">Reference proteome</keyword>
<feature type="domain" description="TonB-dependent receptor-like beta-barrel" evidence="9">
    <location>
        <begin position="9"/>
        <end position="54"/>
    </location>
</feature>
<evidence type="ECO:0000256" key="2">
    <source>
        <dbReference type="ARBA" id="ARBA00022448"/>
    </source>
</evidence>
<dbReference type="PANTHER" id="PTHR32552:SF74">
    <property type="entry name" value="HYDROXAMATE SIDEROPHORE RECEPTOR FHUE"/>
    <property type="match status" value="1"/>
</dbReference>
<reference evidence="10 11" key="1">
    <citation type="submission" date="2020-10" db="EMBL/GenBank/DDBJ databases">
        <title>The draft genomes of Cyclamen pathogen Pseudomonas sp.</title>
        <authorList>
            <person name="Fujikawa T."/>
            <person name="Sawada H."/>
        </authorList>
    </citation>
    <scope>NUCLEOTIDE SEQUENCE [LARGE SCALE GENOMIC DNA]</scope>
    <source>
        <strain evidence="10 11">MAFF 301449</strain>
    </source>
</reference>